<evidence type="ECO:0000256" key="17">
    <source>
        <dbReference type="ARBA" id="ARBA00023170"/>
    </source>
</evidence>
<dbReference type="CDD" id="cd06899">
    <property type="entry name" value="lectin_legume_LecRK_Arcelin_ConA"/>
    <property type="match status" value="1"/>
</dbReference>
<evidence type="ECO:0000256" key="10">
    <source>
        <dbReference type="ARBA" id="ARBA00022734"/>
    </source>
</evidence>
<evidence type="ECO:0000256" key="20">
    <source>
        <dbReference type="ARBA" id="ARBA00058818"/>
    </source>
</evidence>
<comment type="similarity">
    <text evidence="3">In the C-terminal section; belongs to the protein kinase superfamily. Ser/Thr protein kinase family.</text>
</comment>
<evidence type="ECO:0000256" key="6">
    <source>
        <dbReference type="ARBA" id="ARBA00022527"/>
    </source>
</evidence>
<dbReference type="GO" id="GO:0004674">
    <property type="term" value="F:protein serine/threonine kinase activity"/>
    <property type="evidence" value="ECO:0007669"/>
    <property type="project" value="UniProtKB-KW"/>
</dbReference>
<evidence type="ECO:0000256" key="13">
    <source>
        <dbReference type="ARBA" id="ARBA00022821"/>
    </source>
</evidence>
<keyword evidence="8 23" id="KW-0812">Transmembrane</keyword>
<dbReference type="Proteomes" id="UP000594638">
    <property type="component" value="Unassembled WGS sequence"/>
</dbReference>
<dbReference type="SUPFAM" id="SSF56112">
    <property type="entry name" value="Protein kinase-like (PK-like)"/>
    <property type="match status" value="1"/>
</dbReference>
<evidence type="ECO:0000313" key="26">
    <source>
        <dbReference type="EMBL" id="CAA3012175.1"/>
    </source>
</evidence>
<dbReference type="SUPFAM" id="SSF49899">
    <property type="entry name" value="Concanavalin A-like lectins/glucanases"/>
    <property type="match status" value="1"/>
</dbReference>
<evidence type="ECO:0000256" key="8">
    <source>
        <dbReference type="ARBA" id="ARBA00022692"/>
    </source>
</evidence>
<dbReference type="EMBL" id="CACTIH010007392">
    <property type="protein sequence ID" value="CAA3012175.1"/>
    <property type="molecule type" value="Genomic_DNA"/>
</dbReference>
<dbReference type="InterPro" id="IPR000719">
    <property type="entry name" value="Prot_kinase_dom"/>
</dbReference>
<dbReference type="InterPro" id="IPR050528">
    <property type="entry name" value="L-type_Lectin-RKs"/>
</dbReference>
<dbReference type="Pfam" id="PF00139">
    <property type="entry name" value="Lectin_legB"/>
    <property type="match status" value="1"/>
</dbReference>
<keyword evidence="16 23" id="KW-0472">Membrane</keyword>
<dbReference type="InterPro" id="IPR008271">
    <property type="entry name" value="Ser/Thr_kinase_AS"/>
</dbReference>
<keyword evidence="7" id="KW-0808">Transferase</keyword>
<dbReference type="PROSITE" id="PS00308">
    <property type="entry name" value="LECTIN_LEGUME_ALPHA"/>
    <property type="match status" value="1"/>
</dbReference>
<dbReference type="PROSITE" id="PS50011">
    <property type="entry name" value="PROTEIN_KINASE_DOM"/>
    <property type="match status" value="1"/>
</dbReference>
<evidence type="ECO:0000256" key="11">
    <source>
        <dbReference type="ARBA" id="ARBA00022741"/>
    </source>
</evidence>
<evidence type="ECO:0000256" key="4">
    <source>
        <dbReference type="ARBA" id="ARBA00012513"/>
    </source>
</evidence>
<dbReference type="Gene3D" id="1.10.510.10">
    <property type="entry name" value="Transferase(Phosphotransferase) domain 1"/>
    <property type="match status" value="1"/>
</dbReference>
<evidence type="ECO:0000256" key="24">
    <source>
        <dbReference type="SAM" id="SignalP"/>
    </source>
</evidence>
<comment type="caution">
    <text evidence="26">The sequence shown here is derived from an EMBL/GenBank/DDBJ whole genome shotgun (WGS) entry which is preliminary data.</text>
</comment>
<proteinExistence type="inferred from homology"/>
<keyword evidence="18" id="KW-0325">Glycoprotein</keyword>
<evidence type="ECO:0000256" key="18">
    <source>
        <dbReference type="ARBA" id="ARBA00023180"/>
    </source>
</evidence>
<evidence type="ECO:0000256" key="3">
    <source>
        <dbReference type="ARBA" id="ARBA00010217"/>
    </source>
</evidence>
<evidence type="ECO:0000256" key="2">
    <source>
        <dbReference type="ARBA" id="ARBA00008536"/>
    </source>
</evidence>
<sequence>MALCNFWSRVSVFLYLTIPLAAPLSFKFPTIKPHDMNINVTGDAYISSQGLQLTSNESNKAAAVWATGRATYIKPLHLWDKASGNLTDFYTHFSFVIDASANATDGACSGGDGFAFFLAPFGSSITGDSSGSGLGLVHRDSPEKKSGDPFVAVEFDTFKNGWDPEGLHVGIDINSLISVTNVTWSNNITEGKENEAWISYNSASKNLSVNFTGHMSNLTQNGRLSYTVDLTIYLPERVSVGFSAATGLCLEKHNVKSWEFNSMVTNNQGPINTDPSMVPNISPQPSYPVSLGGKKTKGGLVIGLIVGPSVLVPVLVLIGYSIWRYKNRKGKIDELSLDITMDAEFERECGPKKFSYGELVRATDNFADEKMLGGGGFGWVYLGYLRDSNSYVAVKRVSKDSKQGMREYASEVKIISRLRHRNLVQLLGWCHEQRELLLVYEFLPNGSLDLHLFKGKSLLTWETRYKIARGLASALLYLHEEWEQCVVHRDIKSSNIMLDSSFNAKLGDFGLARLVDHEKGSQTTVLAGTMGYMAPEYLISGKASKESDVYSFGVVALEIACGRKPIDVKAQENQVCMVEWVWDLYGTGDLLKAADPKLCADYNEQEIECLMIVGLWCAHPDISQRPSIKEAIHVLNFEAQLPLLPSKLPVLTYFAPPHIVTISSVSQSGNVSLLQPSSYRSDVSNSTSPSAPSAYASASTSAFTSTSAPASPSASAFTSASALQ</sequence>
<dbReference type="GO" id="GO:0005886">
    <property type="term" value="C:plasma membrane"/>
    <property type="evidence" value="ECO:0007669"/>
    <property type="project" value="UniProtKB-SubCell"/>
</dbReference>
<dbReference type="GO" id="GO:0005524">
    <property type="term" value="F:ATP binding"/>
    <property type="evidence" value="ECO:0007669"/>
    <property type="project" value="UniProtKB-KW"/>
</dbReference>
<comment type="subunit">
    <text evidence="21">Interacts with ABCG40.</text>
</comment>
<dbReference type="OrthoDB" id="4062651at2759"/>
<dbReference type="InterPro" id="IPR001220">
    <property type="entry name" value="Legume_lectin_dom"/>
</dbReference>
<keyword evidence="13" id="KW-0611">Plant defense</keyword>
<dbReference type="Pfam" id="PF00069">
    <property type="entry name" value="Pkinase"/>
    <property type="match status" value="1"/>
</dbReference>
<organism evidence="26 27">
    <name type="scientific">Olea europaea subsp. europaea</name>
    <dbReference type="NCBI Taxonomy" id="158383"/>
    <lineage>
        <taxon>Eukaryota</taxon>
        <taxon>Viridiplantae</taxon>
        <taxon>Streptophyta</taxon>
        <taxon>Embryophyta</taxon>
        <taxon>Tracheophyta</taxon>
        <taxon>Spermatophyta</taxon>
        <taxon>Magnoliopsida</taxon>
        <taxon>eudicotyledons</taxon>
        <taxon>Gunneridae</taxon>
        <taxon>Pentapetalae</taxon>
        <taxon>asterids</taxon>
        <taxon>lamiids</taxon>
        <taxon>Lamiales</taxon>
        <taxon>Oleaceae</taxon>
        <taxon>Oleeae</taxon>
        <taxon>Olea</taxon>
    </lineage>
</organism>
<evidence type="ECO:0000256" key="22">
    <source>
        <dbReference type="SAM" id="MobiDB-lite"/>
    </source>
</evidence>
<comment type="subcellular location">
    <subcellularLocation>
        <location evidence="1">Cell membrane</location>
        <topology evidence="1">Single-pass type I membrane protein</topology>
    </subcellularLocation>
</comment>
<feature type="chain" id="PRO_5035930243" description="non-specific serine/threonine protein kinase" evidence="24">
    <location>
        <begin position="24"/>
        <end position="724"/>
    </location>
</feature>
<dbReference type="AlphaFoldDB" id="A0A8S0U2B6"/>
<evidence type="ECO:0000256" key="21">
    <source>
        <dbReference type="ARBA" id="ARBA00063357"/>
    </source>
</evidence>
<comment type="function">
    <text evidence="19">Involved in resistance response to the pathogenic oomycetes Phytophthora infestans and Phytophthora capsici.</text>
</comment>
<keyword evidence="14" id="KW-0067">ATP-binding</keyword>
<evidence type="ECO:0000256" key="15">
    <source>
        <dbReference type="ARBA" id="ARBA00022989"/>
    </source>
</evidence>
<keyword evidence="27" id="KW-1185">Reference proteome</keyword>
<gene>
    <name evidence="26" type="ORF">OLEA9_A100760</name>
</gene>
<dbReference type="InterPro" id="IPR019825">
    <property type="entry name" value="Lectin_legB_Mn/Ca_BS"/>
</dbReference>
<dbReference type="EC" id="2.7.11.1" evidence="4"/>
<evidence type="ECO:0000256" key="5">
    <source>
        <dbReference type="ARBA" id="ARBA00022475"/>
    </source>
</evidence>
<dbReference type="GO" id="GO:0009626">
    <property type="term" value="P:plant-type hypersensitive response"/>
    <property type="evidence" value="ECO:0007669"/>
    <property type="project" value="UniProtKB-ARBA"/>
</dbReference>
<feature type="domain" description="Protein kinase" evidence="25">
    <location>
        <begin position="366"/>
        <end position="644"/>
    </location>
</feature>
<comment type="similarity">
    <text evidence="2">In the N-terminal section; belongs to the leguminous lectin family.</text>
</comment>
<dbReference type="InterPro" id="IPR000985">
    <property type="entry name" value="Lectin_LegA_CS"/>
</dbReference>
<evidence type="ECO:0000259" key="25">
    <source>
        <dbReference type="PROSITE" id="PS50011"/>
    </source>
</evidence>
<keyword evidence="5" id="KW-1003">Cell membrane</keyword>
<dbReference type="CDD" id="cd14066">
    <property type="entry name" value="STKc_IRAK"/>
    <property type="match status" value="1"/>
</dbReference>
<keyword evidence="9 24" id="KW-0732">Signal</keyword>
<feature type="signal peptide" evidence="24">
    <location>
        <begin position="1"/>
        <end position="23"/>
    </location>
</feature>
<evidence type="ECO:0000256" key="19">
    <source>
        <dbReference type="ARBA" id="ARBA00058054"/>
    </source>
</evidence>
<dbReference type="FunFam" id="1.10.510.10:FF:000240">
    <property type="entry name" value="Lectin-domain containing receptor kinase A4.3"/>
    <property type="match status" value="1"/>
</dbReference>
<evidence type="ECO:0000256" key="12">
    <source>
        <dbReference type="ARBA" id="ARBA00022777"/>
    </source>
</evidence>
<dbReference type="InterPro" id="IPR013320">
    <property type="entry name" value="ConA-like_dom_sf"/>
</dbReference>
<evidence type="ECO:0000256" key="1">
    <source>
        <dbReference type="ARBA" id="ARBA00004251"/>
    </source>
</evidence>
<dbReference type="SMART" id="SM00220">
    <property type="entry name" value="S_TKc"/>
    <property type="match status" value="1"/>
</dbReference>
<name>A0A8S0U2B6_OLEEU</name>
<evidence type="ECO:0000256" key="14">
    <source>
        <dbReference type="ARBA" id="ARBA00022840"/>
    </source>
</evidence>
<dbReference type="InterPro" id="IPR011009">
    <property type="entry name" value="Kinase-like_dom_sf"/>
</dbReference>
<evidence type="ECO:0000256" key="7">
    <source>
        <dbReference type="ARBA" id="ARBA00022679"/>
    </source>
</evidence>
<keyword evidence="17 26" id="KW-0675">Receptor</keyword>
<dbReference type="PANTHER" id="PTHR27007">
    <property type="match status" value="1"/>
</dbReference>
<dbReference type="PROSITE" id="PS00307">
    <property type="entry name" value="LECTIN_LEGUME_BETA"/>
    <property type="match status" value="1"/>
</dbReference>
<comment type="function">
    <text evidence="20">Promotes hydrogen peroxide H(2)O(2) production and cell death.</text>
</comment>
<dbReference type="PROSITE" id="PS00108">
    <property type="entry name" value="PROTEIN_KINASE_ST"/>
    <property type="match status" value="1"/>
</dbReference>
<dbReference type="FunFam" id="3.30.200.20:FF:000168">
    <property type="entry name" value="L-type lectin-domain containing receptor kinase IX.1"/>
    <property type="match status" value="1"/>
</dbReference>
<keyword evidence="15 23" id="KW-1133">Transmembrane helix</keyword>
<evidence type="ECO:0000256" key="23">
    <source>
        <dbReference type="SAM" id="Phobius"/>
    </source>
</evidence>
<evidence type="ECO:0000256" key="16">
    <source>
        <dbReference type="ARBA" id="ARBA00023136"/>
    </source>
</evidence>
<dbReference type="GO" id="GO:0030246">
    <property type="term" value="F:carbohydrate binding"/>
    <property type="evidence" value="ECO:0007669"/>
    <property type="project" value="UniProtKB-KW"/>
</dbReference>
<protein>
    <recommendedName>
        <fullName evidence="4">non-specific serine/threonine protein kinase</fullName>
        <ecNumber evidence="4">2.7.11.1</ecNumber>
    </recommendedName>
</protein>
<keyword evidence="11" id="KW-0547">Nucleotide-binding</keyword>
<dbReference type="Gene3D" id="2.60.120.200">
    <property type="match status" value="1"/>
</dbReference>
<dbReference type="Gene3D" id="3.30.200.20">
    <property type="entry name" value="Phosphorylase Kinase, domain 1"/>
    <property type="match status" value="1"/>
</dbReference>
<evidence type="ECO:0000313" key="27">
    <source>
        <dbReference type="Proteomes" id="UP000594638"/>
    </source>
</evidence>
<reference evidence="26 27" key="1">
    <citation type="submission" date="2019-12" db="EMBL/GenBank/DDBJ databases">
        <authorList>
            <person name="Alioto T."/>
            <person name="Alioto T."/>
            <person name="Gomez Garrido J."/>
        </authorList>
    </citation>
    <scope>NUCLEOTIDE SEQUENCE [LARGE SCALE GENOMIC DNA]</scope>
</reference>
<dbReference type="FunFam" id="2.60.120.200:FF:000103">
    <property type="entry name" value="L-type lectin-domain containing receptor kinase IX.1"/>
    <property type="match status" value="1"/>
</dbReference>
<dbReference type="Gramene" id="OE9A100760T1">
    <property type="protein sequence ID" value="OE9A100760C1"/>
    <property type="gene ID" value="OE9A100760"/>
</dbReference>
<keyword evidence="6" id="KW-0723">Serine/threonine-protein kinase</keyword>
<keyword evidence="10" id="KW-0430">Lectin</keyword>
<evidence type="ECO:0000256" key="9">
    <source>
        <dbReference type="ARBA" id="ARBA00022729"/>
    </source>
</evidence>
<feature type="region of interest" description="Disordered" evidence="22">
    <location>
        <begin position="703"/>
        <end position="724"/>
    </location>
</feature>
<feature type="transmembrane region" description="Helical" evidence="23">
    <location>
        <begin position="300"/>
        <end position="323"/>
    </location>
</feature>
<keyword evidence="12 26" id="KW-0418">Kinase</keyword>
<dbReference type="GO" id="GO:0002229">
    <property type="term" value="P:defense response to oomycetes"/>
    <property type="evidence" value="ECO:0007669"/>
    <property type="project" value="UniProtKB-ARBA"/>
</dbReference>
<accession>A0A8S0U2B6</accession>